<dbReference type="Proteomes" id="UP001148662">
    <property type="component" value="Unassembled WGS sequence"/>
</dbReference>
<gene>
    <name evidence="1" type="ORF">NM688_g1975</name>
</gene>
<evidence type="ECO:0000313" key="1">
    <source>
        <dbReference type="EMBL" id="KAJ3556532.1"/>
    </source>
</evidence>
<evidence type="ECO:0000313" key="2">
    <source>
        <dbReference type="Proteomes" id="UP001148662"/>
    </source>
</evidence>
<keyword evidence="2" id="KW-1185">Reference proteome</keyword>
<comment type="caution">
    <text evidence="1">The sequence shown here is derived from an EMBL/GenBank/DDBJ whole genome shotgun (WGS) entry which is preliminary data.</text>
</comment>
<sequence>MSGKPSAIIFGGLNTCSRALAALLVPLDGEPLVSSLRIVDKYSVAPPTTYLGAEFPKILQNTNVEYRQANLTIPSAVSSCFDPSEGQEPYSYVFDLTGEILWSRPEQVQIEKTFNIARLLGLEAAKRQVKAYVRLQHPFYECKEKGKHDEKEDVKPDETLGIWWHETLRVLAAIPDLNLVIVRSAMVYGPYVDYGVVMGFIAVAAVYGYIKQPMKALWSPGKHPNHTVHVEDVAGSMWACAEWMSKTGRKEADSIAGEEILFKNDKNKAKVVEGMVDPGQKCVAPLFNIEDDSNCSMADLGNIITSFFGTTFEFYNLVVNTVAKFKLEDTVEDINESHVGYWTEMITKSEPKVTNTHYSAYMDIYHLKKHIVAFNAQKIKEIVGYKLRRPHINDETLKETIDKLKAEGSWPVLDQAS</sequence>
<protein>
    <submittedName>
        <fullName evidence="1">Uncharacterized protein</fullName>
    </submittedName>
</protein>
<name>A0ACC1T9S9_9APHY</name>
<reference evidence="1" key="1">
    <citation type="submission" date="2022-07" db="EMBL/GenBank/DDBJ databases">
        <title>Genome Sequence of Phlebia brevispora.</title>
        <authorList>
            <person name="Buettner E."/>
        </authorList>
    </citation>
    <scope>NUCLEOTIDE SEQUENCE</scope>
    <source>
        <strain evidence="1">MPL23</strain>
    </source>
</reference>
<organism evidence="1 2">
    <name type="scientific">Phlebia brevispora</name>
    <dbReference type="NCBI Taxonomy" id="194682"/>
    <lineage>
        <taxon>Eukaryota</taxon>
        <taxon>Fungi</taxon>
        <taxon>Dikarya</taxon>
        <taxon>Basidiomycota</taxon>
        <taxon>Agaricomycotina</taxon>
        <taxon>Agaricomycetes</taxon>
        <taxon>Polyporales</taxon>
        <taxon>Meruliaceae</taxon>
        <taxon>Phlebia</taxon>
    </lineage>
</organism>
<accession>A0ACC1T9S9</accession>
<dbReference type="EMBL" id="JANHOG010000233">
    <property type="protein sequence ID" value="KAJ3556532.1"/>
    <property type="molecule type" value="Genomic_DNA"/>
</dbReference>
<proteinExistence type="predicted"/>